<dbReference type="Gene3D" id="3.90.1680.10">
    <property type="entry name" value="SOS response associated peptidase-like"/>
    <property type="match status" value="1"/>
</dbReference>
<dbReference type="EC" id="3.4.-.-" evidence="8"/>
<comment type="caution">
    <text evidence="9">The sequence shown here is derived from an EMBL/GenBank/DDBJ whole genome shotgun (WGS) entry which is preliminary data.</text>
</comment>
<dbReference type="PANTHER" id="PTHR13604">
    <property type="entry name" value="DC12-RELATED"/>
    <property type="match status" value="1"/>
</dbReference>
<proteinExistence type="inferred from homology"/>
<sequence length="274" mass="32413">MISYLFRRQLCYDISLHSDIELTKEVFPKIKDKRIIQDSPVYDHLSAFAFPEYPVITRQGSELILSEMEWSLDPVYEKNPVERRKRRTKMADIQSERVLGDTRSYAHRIRQNRCLIPVTGTYEHRRIQGWAKKVPYYIWPKDRKMQFLPGLFQIIESVGPAGEKRQSASFGMLTRTANELMANIHNDGEFKHRMPLFLTRELEEFWLSEHFTDADMKAVFEYMLPSEALDYHTVFSIRGQKPRPDGMPKFKLWRYENLPPLGNDSVQNKQTSLF</sequence>
<evidence type="ECO:0000256" key="8">
    <source>
        <dbReference type="RuleBase" id="RU364100"/>
    </source>
</evidence>
<keyword evidence="3" id="KW-0227">DNA damage</keyword>
<keyword evidence="5" id="KW-0190">Covalent protein-DNA linkage</keyword>
<keyword evidence="6" id="KW-0238">DNA-binding</keyword>
<accession>A0ABU1R604</accession>
<evidence type="ECO:0000313" key="10">
    <source>
        <dbReference type="Proteomes" id="UP001264980"/>
    </source>
</evidence>
<keyword evidence="4 8" id="KW-0378">Hydrolase</keyword>
<dbReference type="EMBL" id="JAVDTI010000007">
    <property type="protein sequence ID" value="MDR6808834.1"/>
    <property type="molecule type" value="Genomic_DNA"/>
</dbReference>
<dbReference type="PANTHER" id="PTHR13604:SF0">
    <property type="entry name" value="ABASIC SITE PROCESSING PROTEIN HMCES"/>
    <property type="match status" value="1"/>
</dbReference>
<dbReference type="RefSeq" id="WP_309991311.1">
    <property type="nucleotide sequence ID" value="NZ_JAVDTI010000007.1"/>
</dbReference>
<protein>
    <recommendedName>
        <fullName evidence="8">Abasic site processing protein</fullName>
        <ecNumber evidence="8">3.4.-.-</ecNumber>
    </recommendedName>
</protein>
<dbReference type="InterPro" id="IPR036590">
    <property type="entry name" value="SRAP-like"/>
</dbReference>
<keyword evidence="7" id="KW-0456">Lyase</keyword>
<comment type="similarity">
    <text evidence="1 8">Belongs to the SOS response-associated peptidase family.</text>
</comment>
<dbReference type="Proteomes" id="UP001264980">
    <property type="component" value="Unassembled WGS sequence"/>
</dbReference>
<evidence type="ECO:0000256" key="1">
    <source>
        <dbReference type="ARBA" id="ARBA00008136"/>
    </source>
</evidence>
<evidence type="ECO:0000256" key="4">
    <source>
        <dbReference type="ARBA" id="ARBA00022801"/>
    </source>
</evidence>
<dbReference type="SUPFAM" id="SSF143081">
    <property type="entry name" value="BB1717-like"/>
    <property type="match status" value="1"/>
</dbReference>
<dbReference type="Pfam" id="PF02586">
    <property type="entry name" value="SRAP"/>
    <property type="match status" value="1"/>
</dbReference>
<reference evidence="9 10" key="1">
    <citation type="submission" date="2023-07" db="EMBL/GenBank/DDBJ databases">
        <title>Sorghum-associated microbial communities from plants grown in Nebraska, USA.</title>
        <authorList>
            <person name="Schachtman D."/>
        </authorList>
    </citation>
    <scope>NUCLEOTIDE SEQUENCE [LARGE SCALE GENOMIC DNA]</scope>
    <source>
        <strain evidence="9 10">BE57</strain>
    </source>
</reference>
<dbReference type="InterPro" id="IPR003738">
    <property type="entry name" value="SRAP"/>
</dbReference>
<evidence type="ECO:0000256" key="6">
    <source>
        <dbReference type="ARBA" id="ARBA00023125"/>
    </source>
</evidence>
<keyword evidence="10" id="KW-1185">Reference proteome</keyword>
<organism evidence="9 10">
    <name type="scientific">Dyadobacter fermentans</name>
    <dbReference type="NCBI Taxonomy" id="94254"/>
    <lineage>
        <taxon>Bacteria</taxon>
        <taxon>Pseudomonadati</taxon>
        <taxon>Bacteroidota</taxon>
        <taxon>Cytophagia</taxon>
        <taxon>Cytophagales</taxon>
        <taxon>Spirosomataceae</taxon>
        <taxon>Dyadobacter</taxon>
    </lineage>
</organism>
<evidence type="ECO:0000313" key="9">
    <source>
        <dbReference type="EMBL" id="MDR6808834.1"/>
    </source>
</evidence>
<keyword evidence="2 8" id="KW-0645">Protease</keyword>
<evidence type="ECO:0000256" key="5">
    <source>
        <dbReference type="ARBA" id="ARBA00023124"/>
    </source>
</evidence>
<gene>
    <name evidence="9" type="ORF">J2W84_005898</name>
</gene>
<evidence type="ECO:0000256" key="2">
    <source>
        <dbReference type="ARBA" id="ARBA00022670"/>
    </source>
</evidence>
<evidence type="ECO:0000256" key="3">
    <source>
        <dbReference type="ARBA" id="ARBA00022763"/>
    </source>
</evidence>
<evidence type="ECO:0000256" key="7">
    <source>
        <dbReference type="ARBA" id="ARBA00023239"/>
    </source>
</evidence>
<name>A0ABU1R604_9BACT</name>